<dbReference type="Proteomes" id="UP001239215">
    <property type="component" value="Unassembled WGS sequence"/>
</dbReference>
<sequence length="496" mass="53622">MDRGTHTTATALIDAVRERTTAARIAEAAAFVAVGDWAAAHTSDEVVGDPITVQGEWHYERDAEALAGDHFLELGGPGAPVVAEFCIGEVAAARGCSFDAARRLVGDAIELRYRLPRVQARIAAGEVDVWRGRRIAQSTRTLTFEAAGFVDRHVAYVAGKATGPEVDRLVAEAAARFDPETTEAERAEADGGRHLTIELGDVAYADPLSGTLRGTVDIHGTLDLADALDLERTVAHVARQLTDLGCDQDLDVRRSIALGEIARRCDGIATLEYDAASGPAGDETRPVQRARREVVLFVHLDHAAITGALNGFGPGIDACTGTTGIDLARLDTPGAPRGAVTVEQVQAWCAAPDTTVVVKPVIDLNEPDAVNSYTPPDRIADHVKARWPRCVFPYCTRSSRTADLDHCRAYDDNGPRGQTSTSNLFPLCRRHHRMKTHREMTTGNKWTYRPTHPDNGEPPNALIWTSPHGQTYLVDRDGTRSWPPPRPAPDPGPDET</sequence>
<evidence type="ECO:0000259" key="2">
    <source>
        <dbReference type="SMART" id="SM00507"/>
    </source>
</evidence>
<name>A0AAJ1U5F7_9ACTN</name>
<proteinExistence type="predicted"/>
<dbReference type="AlphaFoldDB" id="A0AAJ1U5F7"/>
<feature type="region of interest" description="Disordered" evidence="1">
    <location>
        <begin position="474"/>
        <end position="496"/>
    </location>
</feature>
<feature type="domain" description="HNH nuclease" evidence="2">
    <location>
        <begin position="378"/>
        <end position="433"/>
    </location>
</feature>
<gene>
    <name evidence="3" type="ORF">QE405_000811</name>
</gene>
<feature type="compositionally biased region" description="Pro residues" evidence="1">
    <location>
        <begin position="482"/>
        <end position="496"/>
    </location>
</feature>
<dbReference type="RefSeq" id="WP_307198942.1">
    <property type="nucleotide sequence ID" value="NZ_JAUTAN010000001.1"/>
</dbReference>
<comment type="caution">
    <text evidence="3">The sequence shown here is derived from an EMBL/GenBank/DDBJ whole genome shotgun (WGS) entry which is preliminary data.</text>
</comment>
<evidence type="ECO:0000256" key="1">
    <source>
        <dbReference type="SAM" id="MobiDB-lite"/>
    </source>
</evidence>
<dbReference type="CDD" id="cd00085">
    <property type="entry name" value="HNHc"/>
    <property type="match status" value="1"/>
</dbReference>
<dbReference type="InterPro" id="IPR003870">
    <property type="entry name" value="DUF222"/>
</dbReference>
<reference evidence="3" key="1">
    <citation type="submission" date="2023-07" db="EMBL/GenBank/DDBJ databases">
        <title>Functional and genomic diversity of the sorghum phyllosphere microbiome.</title>
        <authorList>
            <person name="Shade A."/>
        </authorList>
    </citation>
    <scope>NUCLEOTIDE SEQUENCE</scope>
    <source>
        <strain evidence="3">SORGH_AS_1067</strain>
    </source>
</reference>
<accession>A0AAJ1U5F7</accession>
<dbReference type="SMART" id="SM00507">
    <property type="entry name" value="HNHc"/>
    <property type="match status" value="1"/>
</dbReference>
<protein>
    <recommendedName>
        <fullName evidence="2">HNH nuclease domain-containing protein</fullName>
    </recommendedName>
</protein>
<dbReference type="EMBL" id="JAUTAN010000001">
    <property type="protein sequence ID" value="MDQ1103527.1"/>
    <property type="molecule type" value="Genomic_DNA"/>
</dbReference>
<dbReference type="Pfam" id="PF02720">
    <property type="entry name" value="DUF222"/>
    <property type="match status" value="1"/>
</dbReference>
<dbReference type="InterPro" id="IPR003615">
    <property type="entry name" value="HNH_nuc"/>
</dbReference>
<organism evidence="3 4">
    <name type="scientific">Nocardioides zeae</name>
    <dbReference type="NCBI Taxonomy" id="1457234"/>
    <lineage>
        <taxon>Bacteria</taxon>
        <taxon>Bacillati</taxon>
        <taxon>Actinomycetota</taxon>
        <taxon>Actinomycetes</taxon>
        <taxon>Propionibacteriales</taxon>
        <taxon>Nocardioidaceae</taxon>
        <taxon>Nocardioides</taxon>
    </lineage>
</organism>
<evidence type="ECO:0000313" key="3">
    <source>
        <dbReference type="EMBL" id="MDQ1103527.1"/>
    </source>
</evidence>
<evidence type="ECO:0000313" key="4">
    <source>
        <dbReference type="Proteomes" id="UP001239215"/>
    </source>
</evidence>